<feature type="signal peptide" evidence="1">
    <location>
        <begin position="1"/>
        <end position="19"/>
    </location>
</feature>
<evidence type="ECO:0000313" key="3">
    <source>
        <dbReference type="Proteomes" id="UP000186015"/>
    </source>
</evidence>
<proteinExistence type="predicted"/>
<feature type="non-terminal residue" evidence="2">
    <location>
        <position position="38"/>
    </location>
</feature>
<sequence>MHIKKVLAVVMSLCMAAGAVSFGAPVISQSVTAQAADV</sequence>
<dbReference type="Proteomes" id="UP000186015">
    <property type="component" value="Unassembled WGS sequence"/>
</dbReference>
<name>A0A1H7QLK2_RUMAL</name>
<reference evidence="2 3" key="1">
    <citation type="submission" date="2016-10" db="EMBL/GenBank/DDBJ databases">
        <authorList>
            <person name="de Groot N.N."/>
        </authorList>
    </citation>
    <scope>NUCLEOTIDE SEQUENCE [LARGE SCALE GENOMIC DNA]</scope>
    <source>
        <strain evidence="2 3">KH2T6</strain>
    </source>
</reference>
<feature type="chain" id="PRO_5038588691" evidence="1">
    <location>
        <begin position="20"/>
        <end position="38"/>
    </location>
</feature>
<organism evidence="2 3">
    <name type="scientific">Ruminococcus albus</name>
    <dbReference type="NCBI Taxonomy" id="1264"/>
    <lineage>
        <taxon>Bacteria</taxon>
        <taxon>Bacillati</taxon>
        <taxon>Bacillota</taxon>
        <taxon>Clostridia</taxon>
        <taxon>Eubacteriales</taxon>
        <taxon>Oscillospiraceae</taxon>
        <taxon>Ruminococcus</taxon>
    </lineage>
</organism>
<protein>
    <submittedName>
        <fullName evidence="2">Uncharacterized protein</fullName>
    </submittedName>
</protein>
<evidence type="ECO:0000256" key="1">
    <source>
        <dbReference type="SAM" id="SignalP"/>
    </source>
</evidence>
<keyword evidence="1" id="KW-0732">Signal</keyword>
<accession>A0A1H7QLK2</accession>
<evidence type="ECO:0000313" key="2">
    <source>
        <dbReference type="EMBL" id="SEL48699.1"/>
    </source>
</evidence>
<gene>
    <name evidence="2" type="ORF">SAMN05216469_1471</name>
</gene>
<dbReference type="EMBL" id="FOAT01000047">
    <property type="protein sequence ID" value="SEL48699.1"/>
    <property type="molecule type" value="Genomic_DNA"/>
</dbReference>
<dbReference type="AlphaFoldDB" id="A0A1H7QLK2"/>